<reference evidence="1" key="1">
    <citation type="submission" date="2009-01" db="EMBL/GenBank/DDBJ databases">
        <title>Complete sequence of Anaeromyxobacter dehalogenans 2CP-1.</title>
        <authorList>
            <consortium name="US DOE Joint Genome Institute"/>
            <person name="Lucas S."/>
            <person name="Copeland A."/>
            <person name="Lapidus A."/>
            <person name="Glavina del Rio T."/>
            <person name="Dalin E."/>
            <person name="Tice H."/>
            <person name="Bruce D."/>
            <person name="Goodwin L."/>
            <person name="Pitluck S."/>
            <person name="Saunders E."/>
            <person name="Brettin T."/>
            <person name="Detter J.C."/>
            <person name="Han C."/>
            <person name="Larimer F."/>
            <person name="Land M."/>
            <person name="Hauser L."/>
            <person name="Kyrpides N."/>
            <person name="Ovchinnikova G."/>
            <person name="Beliaev A.S."/>
            <person name="Richardson P."/>
        </authorList>
    </citation>
    <scope>NUCLEOTIDE SEQUENCE</scope>
    <source>
        <strain evidence="1">2CP-1</strain>
    </source>
</reference>
<keyword evidence="2" id="KW-1185">Reference proteome</keyword>
<name>B8JFS0_ANAD2</name>
<proteinExistence type="predicted"/>
<organism evidence="1 2">
    <name type="scientific">Anaeromyxobacter dehalogenans (strain ATCC BAA-258 / DSM 21875 / 2CP-1)</name>
    <dbReference type="NCBI Taxonomy" id="455488"/>
    <lineage>
        <taxon>Bacteria</taxon>
        <taxon>Pseudomonadati</taxon>
        <taxon>Myxococcota</taxon>
        <taxon>Myxococcia</taxon>
        <taxon>Myxococcales</taxon>
        <taxon>Cystobacterineae</taxon>
        <taxon>Anaeromyxobacteraceae</taxon>
        <taxon>Anaeromyxobacter</taxon>
    </lineage>
</organism>
<evidence type="ECO:0000313" key="1">
    <source>
        <dbReference type="EMBL" id="ACL64508.1"/>
    </source>
</evidence>
<sequence>MFVDSNAARFSELPIVEVIARIERLNNDLASFWGDNQGWAPIAAAELLSKSRLDWQASLSASLRLWIRDDPNALTPGELILAWANLGSLLEGTVKTLLSVYYETYRADLEHLKKANAFDKNKQEAKPPDGLALEHLRLYCKSRQLLGEEGDALVEHVQNRRNAIHAFKDRPIGNGVEFQLALRAYLGLLRAVNDRLPYPDDLYAPHE</sequence>
<protein>
    <recommendedName>
        <fullName evidence="3">MAE-28990/MAE-18760-like HEPN domain-containing protein</fullName>
    </recommendedName>
</protein>
<gene>
    <name evidence="1" type="ordered locus">A2cp1_1163</name>
</gene>
<dbReference type="KEGG" id="acp:A2cp1_1163"/>
<dbReference type="EMBL" id="CP001359">
    <property type="protein sequence ID" value="ACL64508.1"/>
    <property type="molecule type" value="Genomic_DNA"/>
</dbReference>
<dbReference type="Proteomes" id="UP000007089">
    <property type="component" value="Chromosome"/>
</dbReference>
<dbReference type="AlphaFoldDB" id="B8JFS0"/>
<dbReference type="HOGENOM" id="CLU_118492_0_0_7"/>
<evidence type="ECO:0008006" key="3">
    <source>
        <dbReference type="Google" id="ProtNLM"/>
    </source>
</evidence>
<dbReference type="RefSeq" id="WP_012632500.1">
    <property type="nucleotide sequence ID" value="NC_011891.1"/>
</dbReference>
<evidence type="ECO:0000313" key="2">
    <source>
        <dbReference type="Proteomes" id="UP000007089"/>
    </source>
</evidence>
<accession>B8JFS0</accession>